<evidence type="ECO:0000313" key="7">
    <source>
        <dbReference type="EMBL" id="MDR6536589.1"/>
    </source>
</evidence>
<dbReference type="Pfam" id="PF00440">
    <property type="entry name" value="TetR_N"/>
    <property type="match status" value="1"/>
</dbReference>
<dbReference type="InterPro" id="IPR009057">
    <property type="entry name" value="Homeodomain-like_sf"/>
</dbReference>
<dbReference type="PANTHER" id="PTHR30055">
    <property type="entry name" value="HTH-TYPE TRANSCRIPTIONAL REGULATOR RUTR"/>
    <property type="match status" value="1"/>
</dbReference>
<feature type="DNA-binding region" description="H-T-H motif" evidence="5">
    <location>
        <begin position="42"/>
        <end position="61"/>
    </location>
</feature>
<evidence type="ECO:0000313" key="8">
    <source>
        <dbReference type="Proteomes" id="UP001184230"/>
    </source>
</evidence>
<accession>A0ABU1NDQ3</accession>
<feature type="domain" description="HTH tetR-type" evidence="6">
    <location>
        <begin position="19"/>
        <end position="79"/>
    </location>
</feature>
<dbReference type="PANTHER" id="PTHR30055:SF223">
    <property type="entry name" value="HTH-TYPE TRANSCRIPTIONAL REGULATOR UIDR"/>
    <property type="match status" value="1"/>
</dbReference>
<keyword evidence="2" id="KW-0805">Transcription regulation</keyword>
<dbReference type="InterPro" id="IPR050109">
    <property type="entry name" value="HTH-type_TetR-like_transc_reg"/>
</dbReference>
<evidence type="ECO:0000256" key="2">
    <source>
        <dbReference type="ARBA" id="ARBA00023015"/>
    </source>
</evidence>
<dbReference type="InterPro" id="IPR001647">
    <property type="entry name" value="HTH_TetR"/>
</dbReference>
<dbReference type="EMBL" id="JAVDRF010000004">
    <property type="protein sequence ID" value="MDR6536589.1"/>
    <property type="molecule type" value="Genomic_DNA"/>
</dbReference>
<keyword evidence="3 5" id="KW-0238">DNA-binding</keyword>
<dbReference type="Proteomes" id="UP001184230">
    <property type="component" value="Unassembled WGS sequence"/>
</dbReference>
<evidence type="ECO:0000256" key="5">
    <source>
        <dbReference type="PROSITE-ProRule" id="PRU00335"/>
    </source>
</evidence>
<reference evidence="7 8" key="1">
    <citation type="submission" date="2023-07" db="EMBL/GenBank/DDBJ databases">
        <title>Sorghum-associated microbial communities from plants grown in Nebraska, USA.</title>
        <authorList>
            <person name="Schachtman D."/>
        </authorList>
    </citation>
    <scope>NUCLEOTIDE SEQUENCE [LARGE SCALE GENOMIC DNA]</scope>
    <source>
        <strain evidence="7 8">DS1781</strain>
    </source>
</reference>
<dbReference type="PROSITE" id="PS01081">
    <property type="entry name" value="HTH_TETR_1"/>
    <property type="match status" value="1"/>
</dbReference>
<gene>
    <name evidence="7" type="ORF">J2739_002362</name>
</gene>
<keyword evidence="8" id="KW-1185">Reference proteome</keyword>
<dbReference type="InterPro" id="IPR041669">
    <property type="entry name" value="TetR_C_15"/>
</dbReference>
<dbReference type="PROSITE" id="PS50977">
    <property type="entry name" value="HTH_TETR_2"/>
    <property type="match status" value="1"/>
</dbReference>
<dbReference type="Pfam" id="PF17918">
    <property type="entry name" value="TetR_C_15"/>
    <property type="match status" value="1"/>
</dbReference>
<proteinExistence type="predicted"/>
<dbReference type="InterPro" id="IPR023772">
    <property type="entry name" value="DNA-bd_HTH_TetR-type_CS"/>
</dbReference>
<evidence type="ECO:0000256" key="4">
    <source>
        <dbReference type="ARBA" id="ARBA00023163"/>
    </source>
</evidence>
<evidence type="ECO:0000256" key="1">
    <source>
        <dbReference type="ARBA" id="ARBA00022491"/>
    </source>
</evidence>
<dbReference type="SUPFAM" id="SSF46689">
    <property type="entry name" value="Homeodomain-like"/>
    <property type="match status" value="1"/>
</dbReference>
<name>A0ABU1NDQ3_9BURK</name>
<keyword evidence="4" id="KW-0804">Transcription</keyword>
<comment type="caution">
    <text evidence="7">The sequence shown here is derived from an EMBL/GenBank/DDBJ whole genome shotgun (WGS) entry which is preliminary data.</text>
</comment>
<dbReference type="RefSeq" id="WP_309901741.1">
    <property type="nucleotide sequence ID" value="NZ_JAVDRF010000004.1"/>
</dbReference>
<dbReference type="Gene3D" id="1.10.357.10">
    <property type="entry name" value="Tetracycline Repressor, domain 2"/>
    <property type="match status" value="1"/>
</dbReference>
<protein>
    <submittedName>
        <fullName evidence="7">AcrR family transcriptional regulator</fullName>
    </submittedName>
</protein>
<organism evidence="7 8">
    <name type="scientific">Variovorax soli</name>
    <dbReference type="NCBI Taxonomy" id="376815"/>
    <lineage>
        <taxon>Bacteria</taxon>
        <taxon>Pseudomonadati</taxon>
        <taxon>Pseudomonadota</taxon>
        <taxon>Betaproteobacteria</taxon>
        <taxon>Burkholderiales</taxon>
        <taxon>Comamonadaceae</taxon>
        <taxon>Variovorax</taxon>
    </lineage>
</organism>
<keyword evidence="1" id="KW-0678">Repressor</keyword>
<evidence type="ECO:0000259" key="6">
    <source>
        <dbReference type="PROSITE" id="PS50977"/>
    </source>
</evidence>
<dbReference type="PRINTS" id="PR00455">
    <property type="entry name" value="HTHTETR"/>
</dbReference>
<evidence type="ECO:0000256" key="3">
    <source>
        <dbReference type="ARBA" id="ARBA00023125"/>
    </source>
</evidence>
<sequence length="208" mass="23192">MARKPVIRPRKLATQQRSRATVDSLVEATARILVREGFDKASTNRIADVAGVSIGSLYQYFPGKEALVAAVIERHQEEIMQVVRSELAQAAALPVDEAMRKFVAVALEAHRLDPPLHRVLAEQIPRVGKLEKLDVFSRENFTLFKAYLEKVRGELGVDDLELASFVCVTTIEALTHNAVLHQSKMLTDDQMEALTDEGARLVTRYLKG</sequence>